<keyword evidence="2" id="KW-1185">Reference proteome</keyword>
<evidence type="ECO:0000313" key="2">
    <source>
        <dbReference type="Proteomes" id="UP001060085"/>
    </source>
</evidence>
<comment type="caution">
    <text evidence="1">The sequence shown here is derived from an EMBL/GenBank/DDBJ whole genome shotgun (WGS) entry which is preliminary data.</text>
</comment>
<name>A0ACC0AFV3_CATRO</name>
<protein>
    <submittedName>
        <fullName evidence="1">Uncharacterized protein</fullName>
    </submittedName>
</protein>
<reference evidence="2" key="1">
    <citation type="journal article" date="2023" name="Nat. Plants">
        <title>Single-cell RNA sequencing provides a high-resolution roadmap for understanding the multicellular compartmentation of specialized metabolism.</title>
        <authorList>
            <person name="Sun S."/>
            <person name="Shen X."/>
            <person name="Li Y."/>
            <person name="Li Y."/>
            <person name="Wang S."/>
            <person name="Li R."/>
            <person name="Zhang H."/>
            <person name="Shen G."/>
            <person name="Guo B."/>
            <person name="Wei J."/>
            <person name="Xu J."/>
            <person name="St-Pierre B."/>
            <person name="Chen S."/>
            <person name="Sun C."/>
        </authorList>
    </citation>
    <scope>NUCLEOTIDE SEQUENCE [LARGE SCALE GENOMIC DNA]</scope>
</reference>
<accession>A0ACC0AFV3</accession>
<dbReference type="EMBL" id="CM044706">
    <property type="protein sequence ID" value="KAI5659235.1"/>
    <property type="molecule type" value="Genomic_DNA"/>
</dbReference>
<organism evidence="1 2">
    <name type="scientific">Catharanthus roseus</name>
    <name type="common">Madagascar periwinkle</name>
    <name type="synonym">Vinca rosea</name>
    <dbReference type="NCBI Taxonomy" id="4058"/>
    <lineage>
        <taxon>Eukaryota</taxon>
        <taxon>Viridiplantae</taxon>
        <taxon>Streptophyta</taxon>
        <taxon>Embryophyta</taxon>
        <taxon>Tracheophyta</taxon>
        <taxon>Spermatophyta</taxon>
        <taxon>Magnoliopsida</taxon>
        <taxon>eudicotyledons</taxon>
        <taxon>Gunneridae</taxon>
        <taxon>Pentapetalae</taxon>
        <taxon>asterids</taxon>
        <taxon>lamiids</taxon>
        <taxon>Gentianales</taxon>
        <taxon>Apocynaceae</taxon>
        <taxon>Rauvolfioideae</taxon>
        <taxon>Vinceae</taxon>
        <taxon>Catharanthinae</taxon>
        <taxon>Catharanthus</taxon>
    </lineage>
</organism>
<gene>
    <name evidence="1" type="ORF">M9H77_28028</name>
</gene>
<dbReference type="Proteomes" id="UP001060085">
    <property type="component" value="Linkage Group LG06"/>
</dbReference>
<proteinExistence type="predicted"/>
<sequence>MYTNWRAAILQVLQNCFKNKSMYLILTVNQTKNNVAGRSPNPRAFGQLPTHTLITYRDQLDFMPSDQLRGNDHTYWETQHASHIEAWVQWRLCVRDGPALAVEVLSYPSDKYITWYRGITRVYIGNPANRDTRSVGYQPAGVDRRMMTSMLQEVDDMASVVIREPPSTPSQMAVFAKKVQTIIRRCMVSVGGPLGYTPSQHDIQQAFLV</sequence>
<evidence type="ECO:0000313" key="1">
    <source>
        <dbReference type="EMBL" id="KAI5659235.1"/>
    </source>
</evidence>